<protein>
    <recommendedName>
        <fullName evidence="3">DUF4302 domain-containing protein</fullName>
    </recommendedName>
</protein>
<dbReference type="Proteomes" id="UP001244640">
    <property type="component" value="Unassembled WGS sequence"/>
</dbReference>
<keyword evidence="2" id="KW-1185">Reference proteome</keyword>
<dbReference type="Pfam" id="PF14135">
    <property type="entry name" value="DUF4302"/>
    <property type="match status" value="1"/>
</dbReference>
<organism evidence="1 2">
    <name type="scientific">Sphingobacterium zeae</name>
    <dbReference type="NCBI Taxonomy" id="1776859"/>
    <lineage>
        <taxon>Bacteria</taxon>
        <taxon>Pseudomonadati</taxon>
        <taxon>Bacteroidota</taxon>
        <taxon>Sphingobacteriia</taxon>
        <taxon>Sphingobacteriales</taxon>
        <taxon>Sphingobacteriaceae</taxon>
        <taxon>Sphingobacterium</taxon>
    </lineage>
</organism>
<dbReference type="RefSeq" id="WP_307184845.1">
    <property type="nucleotide sequence ID" value="NZ_JAUTBA010000001.1"/>
</dbReference>
<dbReference type="InterPro" id="IPR025396">
    <property type="entry name" value="DUF4302"/>
</dbReference>
<proteinExistence type="predicted"/>
<gene>
    <name evidence="1" type="ORF">QE382_000886</name>
</gene>
<reference evidence="1 2" key="1">
    <citation type="submission" date="2023-07" db="EMBL/GenBank/DDBJ databases">
        <title>Functional and genomic diversity of the sorghum phyllosphere microbiome.</title>
        <authorList>
            <person name="Shade A."/>
        </authorList>
    </citation>
    <scope>NUCLEOTIDE SEQUENCE [LARGE SCALE GENOMIC DNA]</scope>
    <source>
        <strain evidence="1 2">SORGH_AS_0892</strain>
    </source>
</reference>
<name>A0ABU0U1T0_9SPHI</name>
<evidence type="ECO:0008006" key="3">
    <source>
        <dbReference type="Google" id="ProtNLM"/>
    </source>
</evidence>
<dbReference type="PROSITE" id="PS51257">
    <property type="entry name" value="PROKAR_LIPOPROTEIN"/>
    <property type="match status" value="1"/>
</dbReference>
<sequence>MKKIFYVIFLVLLTVSCNKPKEVALEFEKDPDSRIADTLSYVRKMLVESPYGWKGSLVTEYAGAYGFYMQFGKNDRVKMVADLDEETASKEKESTYRIRQIMTSTLSFDTYTYLTMLEDPNPATYNGQPGKGMGSDIEFNYIKNHGDTLFFEGRKFQKSMILVKATASESQQYLSNGFGKSRSQLLNYTDANPNLYLQIPSLESKISVSFSDESRTASLTYISGKEIVSKIGKYNFDLGGLNFAEPVVLGDLTIVKAKMQDGKFMLLDSSNKPYEIKSNAVPVLPITAFFGYRDTYNSIQIDGATLPGGINSAFNDIWAKQINTYNGWGVKMVSMTFRLVSSQKAKLEVWFFVNGYNYRVDVGYDYVMTDNIIKLSNEVQNDLGWIHSDIKSYFKNAEFKLDYVASSDPKVRGVGGLIKTNNPNSFFYGKLVKLSN</sequence>
<comment type="caution">
    <text evidence="1">The sequence shown here is derived from an EMBL/GenBank/DDBJ whole genome shotgun (WGS) entry which is preliminary data.</text>
</comment>
<dbReference type="EMBL" id="JAUTBA010000001">
    <property type="protein sequence ID" value="MDQ1148902.1"/>
    <property type="molecule type" value="Genomic_DNA"/>
</dbReference>
<evidence type="ECO:0000313" key="2">
    <source>
        <dbReference type="Proteomes" id="UP001244640"/>
    </source>
</evidence>
<evidence type="ECO:0000313" key="1">
    <source>
        <dbReference type="EMBL" id="MDQ1148902.1"/>
    </source>
</evidence>
<accession>A0ABU0U1T0</accession>